<dbReference type="FunFam" id="3.10.20.30:FF:000002">
    <property type="entry name" value="GTP pyrophosphokinase (RelA/SpoT)"/>
    <property type="match status" value="1"/>
</dbReference>
<gene>
    <name evidence="11" type="ORF">GCM10010964_11950</name>
</gene>
<dbReference type="Pfam" id="PF13328">
    <property type="entry name" value="HD_4"/>
    <property type="match status" value="1"/>
</dbReference>
<accession>A0A8J2ZA12</accession>
<comment type="caution">
    <text evidence="11">The sequence shown here is derived from an EMBL/GenBank/DDBJ whole genome shotgun (WGS) entry which is preliminary data.</text>
</comment>
<proteinExistence type="inferred from homology"/>
<dbReference type="SUPFAM" id="SSF81271">
    <property type="entry name" value="TGS-like"/>
    <property type="match status" value="1"/>
</dbReference>
<dbReference type="GO" id="GO:0042594">
    <property type="term" value="P:response to starvation"/>
    <property type="evidence" value="ECO:0007669"/>
    <property type="project" value="TreeGrafter"/>
</dbReference>
<dbReference type="Proteomes" id="UP000597507">
    <property type="component" value="Unassembled WGS sequence"/>
</dbReference>
<evidence type="ECO:0000256" key="7">
    <source>
        <dbReference type="SAM" id="MobiDB-lite"/>
    </source>
</evidence>
<organism evidence="11 12">
    <name type="scientific">Caldovatus sediminis</name>
    <dbReference type="NCBI Taxonomy" id="2041189"/>
    <lineage>
        <taxon>Bacteria</taxon>
        <taxon>Pseudomonadati</taxon>
        <taxon>Pseudomonadota</taxon>
        <taxon>Alphaproteobacteria</taxon>
        <taxon>Acetobacterales</taxon>
        <taxon>Roseomonadaceae</taxon>
        <taxon>Caldovatus</taxon>
    </lineage>
</organism>
<feature type="region of interest" description="Disordered" evidence="7">
    <location>
        <begin position="1"/>
        <end position="23"/>
    </location>
</feature>
<dbReference type="FunFam" id="1.10.3210.10:FF:000001">
    <property type="entry name" value="GTP pyrophosphokinase RelA"/>
    <property type="match status" value="1"/>
</dbReference>
<evidence type="ECO:0000313" key="12">
    <source>
        <dbReference type="Proteomes" id="UP000597507"/>
    </source>
</evidence>
<feature type="compositionally biased region" description="Gly residues" evidence="7">
    <location>
        <begin position="628"/>
        <end position="639"/>
    </location>
</feature>
<dbReference type="Pfam" id="PF04607">
    <property type="entry name" value="RelA_SpoT"/>
    <property type="match status" value="1"/>
</dbReference>
<keyword evidence="12" id="KW-1185">Reference proteome</keyword>
<evidence type="ECO:0000256" key="3">
    <source>
        <dbReference type="ARBA" id="ARBA00029754"/>
    </source>
</evidence>
<dbReference type="Gene3D" id="1.10.3210.10">
    <property type="entry name" value="Hypothetical protein af1432"/>
    <property type="match status" value="1"/>
</dbReference>
<feature type="domain" description="TGS" evidence="10">
    <location>
        <begin position="434"/>
        <end position="495"/>
    </location>
</feature>
<evidence type="ECO:0000256" key="6">
    <source>
        <dbReference type="RuleBase" id="RU003847"/>
    </source>
</evidence>
<comment type="similarity">
    <text evidence="6">Belongs to the relA/spoT family.</text>
</comment>
<dbReference type="NCBIfam" id="TIGR00691">
    <property type="entry name" value="spoT_relA"/>
    <property type="match status" value="1"/>
</dbReference>
<evidence type="ECO:0000259" key="9">
    <source>
        <dbReference type="PROSITE" id="PS51831"/>
    </source>
</evidence>
<dbReference type="CDD" id="cd05399">
    <property type="entry name" value="NT_Rel-Spo_like"/>
    <property type="match status" value="1"/>
</dbReference>
<evidence type="ECO:0000256" key="1">
    <source>
        <dbReference type="ARBA" id="ARBA00013251"/>
    </source>
</evidence>
<evidence type="ECO:0000256" key="2">
    <source>
        <dbReference type="ARBA" id="ARBA00014315"/>
    </source>
</evidence>
<dbReference type="GO" id="GO:0015949">
    <property type="term" value="P:nucleobase-containing small molecule interconversion"/>
    <property type="evidence" value="ECO:0007669"/>
    <property type="project" value="UniProtKB-ARBA"/>
</dbReference>
<evidence type="ECO:0000259" key="8">
    <source>
        <dbReference type="PROSITE" id="PS51671"/>
    </source>
</evidence>
<evidence type="ECO:0000256" key="5">
    <source>
        <dbReference type="ARBA" id="ARBA00048244"/>
    </source>
</evidence>
<dbReference type="GO" id="GO:0005886">
    <property type="term" value="C:plasma membrane"/>
    <property type="evidence" value="ECO:0007669"/>
    <property type="project" value="TreeGrafter"/>
</dbReference>
<dbReference type="CDD" id="cd00077">
    <property type="entry name" value="HDc"/>
    <property type="match status" value="1"/>
</dbReference>
<dbReference type="Gene3D" id="3.30.460.10">
    <property type="entry name" value="Beta Polymerase, domain 2"/>
    <property type="match status" value="1"/>
</dbReference>
<dbReference type="InterPro" id="IPR012676">
    <property type="entry name" value="TGS-like"/>
</dbReference>
<dbReference type="InterPro" id="IPR007685">
    <property type="entry name" value="RelA_SpoT"/>
</dbReference>
<dbReference type="GO" id="GO:0015969">
    <property type="term" value="P:guanosine tetraphosphate metabolic process"/>
    <property type="evidence" value="ECO:0007669"/>
    <property type="project" value="InterPro"/>
</dbReference>
<reference evidence="11 12" key="1">
    <citation type="journal article" date="2014" name="Int. J. Syst. Evol. Microbiol.">
        <title>Complete genome sequence of Corynebacterium casei LMG S-19264T (=DSM 44701T), isolated from a smear-ripened cheese.</title>
        <authorList>
            <consortium name="US DOE Joint Genome Institute (JGI-PGF)"/>
            <person name="Walter F."/>
            <person name="Albersmeier A."/>
            <person name="Kalinowski J."/>
            <person name="Ruckert C."/>
        </authorList>
    </citation>
    <scope>NUCLEOTIDE SEQUENCE [LARGE SCALE GENOMIC DNA]</scope>
    <source>
        <strain evidence="11 12">CGMCC 1.16330</strain>
    </source>
</reference>
<dbReference type="Pfam" id="PF02824">
    <property type="entry name" value="TGS"/>
    <property type="match status" value="1"/>
</dbReference>
<dbReference type="PROSITE" id="PS51831">
    <property type="entry name" value="HD"/>
    <property type="match status" value="1"/>
</dbReference>
<dbReference type="Gene3D" id="3.10.20.30">
    <property type="match status" value="1"/>
</dbReference>
<dbReference type="PROSITE" id="PS51671">
    <property type="entry name" value="ACT"/>
    <property type="match status" value="1"/>
</dbReference>
<dbReference type="CDD" id="cd01668">
    <property type="entry name" value="TGS_RSH"/>
    <property type="match status" value="1"/>
</dbReference>
<protein>
    <recommendedName>
        <fullName evidence="2">GTP pyrophosphokinase rsh</fullName>
        <ecNumber evidence="1">2.7.6.5</ecNumber>
    </recommendedName>
    <alternativeName>
        <fullName evidence="4">(p)ppGpp synthase</fullName>
    </alternativeName>
    <alternativeName>
        <fullName evidence="3">ATP:GTP 3'-pyrophosphotransferase</fullName>
    </alternativeName>
</protein>
<dbReference type="PROSITE" id="PS51880">
    <property type="entry name" value="TGS"/>
    <property type="match status" value="1"/>
</dbReference>
<dbReference type="SUPFAM" id="SSF109604">
    <property type="entry name" value="HD-domain/PDEase-like"/>
    <property type="match status" value="1"/>
</dbReference>
<feature type="domain" description="ACT" evidence="8">
    <location>
        <begin position="721"/>
        <end position="795"/>
    </location>
</feature>
<dbReference type="InterPro" id="IPR003607">
    <property type="entry name" value="HD/PDEase_dom"/>
</dbReference>
<dbReference type="SUPFAM" id="SSF55021">
    <property type="entry name" value="ACT-like"/>
    <property type="match status" value="1"/>
</dbReference>
<comment type="catalytic activity">
    <reaction evidence="5">
        <text>GTP + ATP = guanosine 3'-diphosphate 5'-triphosphate + AMP</text>
        <dbReference type="Rhea" id="RHEA:22088"/>
        <dbReference type="ChEBI" id="CHEBI:30616"/>
        <dbReference type="ChEBI" id="CHEBI:37565"/>
        <dbReference type="ChEBI" id="CHEBI:142410"/>
        <dbReference type="ChEBI" id="CHEBI:456215"/>
        <dbReference type="EC" id="2.7.6.5"/>
    </reaction>
</comment>
<dbReference type="Gene3D" id="3.30.70.260">
    <property type="match status" value="1"/>
</dbReference>
<dbReference type="InterPro" id="IPR002912">
    <property type="entry name" value="ACT_dom"/>
</dbReference>
<dbReference type="GO" id="GO:0008728">
    <property type="term" value="F:GTP diphosphokinase activity"/>
    <property type="evidence" value="ECO:0007669"/>
    <property type="project" value="UniProtKB-EC"/>
</dbReference>
<evidence type="ECO:0000256" key="4">
    <source>
        <dbReference type="ARBA" id="ARBA00032407"/>
    </source>
</evidence>
<dbReference type="SUPFAM" id="SSF81301">
    <property type="entry name" value="Nucleotidyltransferase"/>
    <property type="match status" value="1"/>
</dbReference>
<feature type="region of interest" description="Disordered" evidence="7">
    <location>
        <begin position="622"/>
        <end position="642"/>
    </location>
</feature>
<dbReference type="Pfam" id="PF13291">
    <property type="entry name" value="ACT_4"/>
    <property type="match status" value="1"/>
</dbReference>
<comment type="function">
    <text evidence="6">In eubacteria ppGpp (guanosine 3'-diphosphate 5'-diphosphate) is a mediator of the stringent response that coordinates a variety of cellular activities in response to changes in nutritional abundance.</text>
</comment>
<dbReference type="FunFam" id="3.30.460.10:FF:000001">
    <property type="entry name" value="GTP pyrophosphokinase RelA"/>
    <property type="match status" value="1"/>
</dbReference>
<dbReference type="EC" id="2.7.6.5" evidence="1"/>
<dbReference type="SMART" id="SM00471">
    <property type="entry name" value="HDc"/>
    <property type="match status" value="1"/>
</dbReference>
<evidence type="ECO:0000259" key="10">
    <source>
        <dbReference type="PROSITE" id="PS51880"/>
    </source>
</evidence>
<dbReference type="EMBL" id="BMKS01000003">
    <property type="protein sequence ID" value="GGG25604.1"/>
    <property type="molecule type" value="Genomic_DNA"/>
</dbReference>
<sequence>MTTARDARAEAPAPRAPEGLSGGMAEPAAAVAVAPPAMAPGGAEPDAMAAALLRRLAANDPKADLGLVEAAYRFAAEAHAGQQRENGDPYITHPLAVAEILAGFRLDAGTIATALLHDVAEDTPVGLKEIQKRFGADIARLVDGVTKLTRLELQSERTKQAENFRKLVLAMSEDIRVLLVKLADRLHNMRTLDHVAQPERRRRTARETMEIYAPLAERIGMEALKTELETLAFRELNPDAWATIAARLSFLRGQGADLIAEIEEDLRRVLAEAEVPVIEVQGREKAPYSIWLKMQRKNVAFEQLSDIMAFRVIVPDKADCYAALGAIHSAYRVVPGRFKDYISTPKTNGYQSLHTGVTVPARRNAKIEIQIRTREMHEVAEYGVAAHWLYKQGGEAAREQGRRYPWVRALLEILENAAEPQEFLEHTKLELHRDQVFCFTPKGDLIELPRGATPVDFAYQVHSEVGDSCVGAKVNGRIVPLRHQLENGDQVEIITARGGTPNPAWERFVVTGKARARIRRFVHARQRQEQQENGRAAVAKAFRQEGLDFSEKLVEPALKALKQPDLDALWHAVGSGSITAREVVHAAVPELRTPPRPAGAPTLARPRGRLGAGPLLTAAAIEGKGEARGGAAGRRGPGSGPRDSAMGILGLIPGMAVHFAGCCHPLPGERIVGIVTTGRGVTIHRSDCHTLESFAQTPERFLDVEWDYGGGLPPGVTHTGRIGLVAENAPGALAALTTAIAKQEGQVSNLRIVHRAADHLEMLVDVEVSDLRHLANIIAALRACPGVSEVERARG</sequence>
<evidence type="ECO:0000313" key="11">
    <source>
        <dbReference type="EMBL" id="GGG25604.1"/>
    </source>
</evidence>
<feature type="domain" description="HD" evidence="9">
    <location>
        <begin position="90"/>
        <end position="189"/>
    </location>
</feature>
<dbReference type="SMART" id="SM00954">
    <property type="entry name" value="RelA_SpoT"/>
    <property type="match status" value="1"/>
</dbReference>
<dbReference type="InterPro" id="IPR006674">
    <property type="entry name" value="HD_domain"/>
</dbReference>
<dbReference type="Pfam" id="PF19296">
    <property type="entry name" value="RelA_AH_RIS"/>
    <property type="match status" value="1"/>
</dbReference>
<dbReference type="RefSeq" id="WP_373285162.1">
    <property type="nucleotide sequence ID" value="NZ_BMKS01000003.1"/>
</dbReference>
<dbReference type="AlphaFoldDB" id="A0A8J2ZA12"/>
<dbReference type="GO" id="GO:0008893">
    <property type="term" value="F:guanosine-3',5'-bis(diphosphate) 3'-diphosphatase activity"/>
    <property type="evidence" value="ECO:0007669"/>
    <property type="project" value="TreeGrafter"/>
</dbReference>
<dbReference type="PANTHER" id="PTHR21262:SF36">
    <property type="entry name" value="BIFUNCTIONAL (P)PPGPP SYNTHASE_HYDROLASE SPOT"/>
    <property type="match status" value="1"/>
</dbReference>
<dbReference type="InterPro" id="IPR004811">
    <property type="entry name" value="RelA/Spo_fam"/>
</dbReference>
<dbReference type="InterPro" id="IPR045600">
    <property type="entry name" value="RelA/SpoT_AH_RIS"/>
</dbReference>
<dbReference type="InterPro" id="IPR004095">
    <property type="entry name" value="TGS"/>
</dbReference>
<dbReference type="PANTHER" id="PTHR21262">
    <property type="entry name" value="GUANOSINE-3',5'-BIS DIPHOSPHATE 3'-PYROPHOSPHOHYDROLASE"/>
    <property type="match status" value="1"/>
</dbReference>
<dbReference type="InterPro" id="IPR012675">
    <property type="entry name" value="Beta-grasp_dom_sf"/>
</dbReference>
<dbReference type="InterPro" id="IPR033655">
    <property type="entry name" value="TGS_RelA/SpoT"/>
</dbReference>
<dbReference type="InterPro" id="IPR043519">
    <property type="entry name" value="NT_sf"/>
</dbReference>
<dbReference type="InterPro" id="IPR045865">
    <property type="entry name" value="ACT-like_dom_sf"/>
</dbReference>
<name>A0A8J2ZA12_9PROT</name>